<evidence type="ECO:0000313" key="2">
    <source>
        <dbReference type="Proteomes" id="UP000507245"/>
    </source>
</evidence>
<name>A0A6J5X3W6_PRUAR</name>
<sequence>MERVSEKVVNNGIHSATRIASNYIGWWETCSTPYLFQWCPQYYFRGVLLWLDGMQAIVLMYTTSIVMESSAKPIQCCNGFVNGSSRYKVHDYFNDCNIKDQSSNELLVSVIRTLLYASLFDRKSGGDICVFKVTKKKFNVINNLFWKRFVLITMP</sequence>
<protein>
    <submittedName>
        <fullName evidence="1">Uncharacterized protein</fullName>
    </submittedName>
</protein>
<evidence type="ECO:0000313" key="1">
    <source>
        <dbReference type="EMBL" id="CAB4306795.1"/>
    </source>
</evidence>
<reference evidence="2" key="1">
    <citation type="journal article" date="2020" name="Genome Biol.">
        <title>Gamete binning: chromosome-level and haplotype-resolved genome assembly enabled by high-throughput single-cell sequencing of gamete genomes.</title>
        <authorList>
            <person name="Campoy J.A."/>
            <person name="Sun H."/>
            <person name="Goel M."/>
            <person name="Jiao W.-B."/>
            <person name="Folz-Donahue K."/>
            <person name="Wang N."/>
            <person name="Rubio M."/>
            <person name="Liu C."/>
            <person name="Kukat C."/>
            <person name="Ruiz D."/>
            <person name="Huettel B."/>
            <person name="Schneeberger K."/>
        </authorList>
    </citation>
    <scope>NUCLEOTIDE SEQUENCE [LARGE SCALE GENOMIC DNA]</scope>
    <source>
        <strain evidence="2">cv. Rojo Pasion</strain>
    </source>
</reference>
<accession>A0A6J5X3W6</accession>
<proteinExistence type="predicted"/>
<gene>
    <name evidence="1" type="ORF">ORAREDHAP_LOCUS25080</name>
</gene>
<organism evidence="1 2">
    <name type="scientific">Prunus armeniaca</name>
    <name type="common">Apricot</name>
    <name type="synonym">Armeniaca vulgaris</name>
    <dbReference type="NCBI Taxonomy" id="36596"/>
    <lineage>
        <taxon>Eukaryota</taxon>
        <taxon>Viridiplantae</taxon>
        <taxon>Streptophyta</taxon>
        <taxon>Embryophyta</taxon>
        <taxon>Tracheophyta</taxon>
        <taxon>Spermatophyta</taxon>
        <taxon>Magnoliopsida</taxon>
        <taxon>eudicotyledons</taxon>
        <taxon>Gunneridae</taxon>
        <taxon>Pentapetalae</taxon>
        <taxon>rosids</taxon>
        <taxon>fabids</taxon>
        <taxon>Rosales</taxon>
        <taxon>Rosaceae</taxon>
        <taxon>Amygdaloideae</taxon>
        <taxon>Amygdaleae</taxon>
        <taxon>Prunus</taxon>
    </lineage>
</organism>
<dbReference type="EMBL" id="CAEKKB010000004">
    <property type="protein sequence ID" value="CAB4306795.1"/>
    <property type="molecule type" value="Genomic_DNA"/>
</dbReference>
<dbReference type="Proteomes" id="UP000507245">
    <property type="component" value="Unassembled WGS sequence"/>
</dbReference>
<keyword evidence="2" id="KW-1185">Reference proteome</keyword>
<dbReference type="AlphaFoldDB" id="A0A6J5X3W6"/>